<dbReference type="GO" id="GO:0008960">
    <property type="term" value="F:phosphatidylglycerol-membrane-oligosaccharide glycerophosphotransferase activity"/>
    <property type="evidence" value="ECO:0007669"/>
    <property type="project" value="UniProtKB-EC"/>
</dbReference>
<dbReference type="PANTHER" id="PTHR47371">
    <property type="entry name" value="LIPOTEICHOIC ACID SYNTHASE"/>
    <property type="match status" value="1"/>
</dbReference>
<keyword evidence="1" id="KW-0812">Transmembrane</keyword>
<evidence type="ECO:0000313" key="3">
    <source>
        <dbReference type="Proteomes" id="UP000254052"/>
    </source>
</evidence>
<feature type="transmembrane region" description="Helical" evidence="1">
    <location>
        <begin position="28"/>
        <end position="47"/>
    </location>
</feature>
<dbReference type="InterPro" id="IPR050448">
    <property type="entry name" value="OpgB/LTA_synthase_biosynth"/>
</dbReference>
<dbReference type="EMBL" id="UGED01000005">
    <property type="protein sequence ID" value="STL26363.1"/>
    <property type="molecule type" value="Genomic_DNA"/>
</dbReference>
<dbReference type="AlphaFoldDB" id="A0A377AQC6"/>
<keyword evidence="1" id="KW-1133">Transmembrane helix</keyword>
<keyword evidence="1" id="KW-0472">Membrane</keyword>
<reference evidence="2 3" key="1">
    <citation type="submission" date="2018-06" db="EMBL/GenBank/DDBJ databases">
        <authorList>
            <consortium name="Pathogen Informatics"/>
            <person name="Doyle S."/>
        </authorList>
    </citation>
    <scope>NUCLEOTIDE SEQUENCE [LARGE SCALE GENOMIC DNA]</scope>
    <source>
        <strain evidence="2 3">NCTC9962</strain>
    </source>
</reference>
<dbReference type="EC" id="2.7.8.20" evidence="2"/>
<organism evidence="2 3">
    <name type="scientific">Escherichia coli</name>
    <dbReference type="NCBI Taxonomy" id="562"/>
    <lineage>
        <taxon>Bacteria</taxon>
        <taxon>Pseudomonadati</taxon>
        <taxon>Pseudomonadota</taxon>
        <taxon>Gammaproteobacteria</taxon>
        <taxon>Enterobacterales</taxon>
        <taxon>Enterobacteriaceae</taxon>
        <taxon>Escherichia</taxon>
    </lineage>
</organism>
<protein>
    <submittedName>
        <fullName evidence="2">Phosphoglycerol transferase I (Phosphatidylglycerol--membrane-oligosaccharide glycerophosphotransferase)</fullName>
        <ecNumber evidence="2">2.7.8.20</ecNumber>
    </submittedName>
</protein>
<evidence type="ECO:0000256" key="1">
    <source>
        <dbReference type="SAM" id="Phobius"/>
    </source>
</evidence>
<keyword evidence="2" id="KW-0808">Transferase</keyword>
<gene>
    <name evidence="2" type="primary">mdoB_1</name>
    <name evidence="2" type="ORF">NCTC9962_01492</name>
</gene>
<accession>A0A377AQC6</accession>
<feature type="transmembrane region" description="Helical" evidence="1">
    <location>
        <begin position="76"/>
        <end position="98"/>
    </location>
</feature>
<sequence length="194" mass="21460">MSELLSFALFLASVLIYAWKAGRNTWWFAATLTVLGLFVVLNITLFASDYFTGDGINDAVLYTLTNSLTGAGVSKYILPGIGIVLGLTAVFGALGWILRRRRHHPHHFGYSLLALLLALGSVDASPAFRQITELVKSQSRDGDPDFAAYYKEPSKTIPDPKLNLVYIYGESLERTYFDNEAFPDLTPELGAFEK</sequence>
<dbReference type="PANTHER" id="PTHR47371:SF3">
    <property type="entry name" value="PHOSPHOGLYCEROL TRANSFERASE I"/>
    <property type="match status" value="1"/>
</dbReference>
<name>A0A377AQC6_ECOLX</name>
<proteinExistence type="predicted"/>
<evidence type="ECO:0000313" key="2">
    <source>
        <dbReference type="EMBL" id="STL26363.1"/>
    </source>
</evidence>
<dbReference type="Proteomes" id="UP000254052">
    <property type="component" value="Unassembled WGS sequence"/>
</dbReference>